<keyword evidence="1" id="KW-0732">Signal</keyword>
<feature type="signal peptide" evidence="1">
    <location>
        <begin position="1"/>
        <end position="16"/>
    </location>
</feature>
<keyword evidence="3" id="KW-1185">Reference proteome</keyword>
<dbReference type="AlphaFoldDB" id="A0A1R1PWT6"/>
<name>A0A1R1PWT6_ZANCU</name>
<gene>
    <name evidence="2" type="ORF">AX774_g989</name>
</gene>
<dbReference type="Proteomes" id="UP000188320">
    <property type="component" value="Unassembled WGS sequence"/>
</dbReference>
<proteinExistence type="predicted"/>
<evidence type="ECO:0000256" key="1">
    <source>
        <dbReference type="SAM" id="SignalP"/>
    </source>
</evidence>
<protein>
    <submittedName>
        <fullName evidence="2">Uncharacterized protein</fullName>
    </submittedName>
</protein>
<sequence length="106" mass="11860">MKTVIISAILAVTAFASQQGNNYNCNNHCDQDIAENNDYSPENYQDEYAPNVMQDAQVNSLPGHYCYHKHIGGGKFLFKSTISEKSVLVFLKKFIISLRTEQGLLG</sequence>
<dbReference type="EMBL" id="LSSK01000077">
    <property type="protein sequence ID" value="OMH85460.1"/>
    <property type="molecule type" value="Genomic_DNA"/>
</dbReference>
<accession>A0A1R1PWT6</accession>
<feature type="chain" id="PRO_5012481055" evidence="1">
    <location>
        <begin position="17"/>
        <end position="106"/>
    </location>
</feature>
<reference evidence="3" key="1">
    <citation type="submission" date="2017-01" db="EMBL/GenBank/DDBJ databases">
        <authorList>
            <person name="Wang Y."/>
            <person name="White M."/>
            <person name="Kvist S."/>
            <person name="Moncalvo J.-M."/>
        </authorList>
    </citation>
    <scope>NUCLEOTIDE SEQUENCE [LARGE SCALE GENOMIC DNA]</scope>
    <source>
        <strain evidence="3">COL-18-3</strain>
    </source>
</reference>
<comment type="caution">
    <text evidence="2">The sequence shown here is derived from an EMBL/GenBank/DDBJ whole genome shotgun (WGS) entry which is preliminary data.</text>
</comment>
<evidence type="ECO:0000313" key="3">
    <source>
        <dbReference type="Proteomes" id="UP000188320"/>
    </source>
</evidence>
<organism evidence="2 3">
    <name type="scientific">Zancudomyces culisetae</name>
    <name type="common">Gut fungus</name>
    <name type="synonym">Smittium culisetae</name>
    <dbReference type="NCBI Taxonomy" id="1213189"/>
    <lineage>
        <taxon>Eukaryota</taxon>
        <taxon>Fungi</taxon>
        <taxon>Fungi incertae sedis</taxon>
        <taxon>Zoopagomycota</taxon>
        <taxon>Kickxellomycotina</taxon>
        <taxon>Harpellomycetes</taxon>
        <taxon>Harpellales</taxon>
        <taxon>Legeriomycetaceae</taxon>
        <taxon>Zancudomyces</taxon>
    </lineage>
</organism>
<evidence type="ECO:0000313" key="2">
    <source>
        <dbReference type="EMBL" id="OMH85460.1"/>
    </source>
</evidence>